<organism evidence="1 2">
    <name type="scientific">Papaver somniferum</name>
    <name type="common">Opium poppy</name>
    <dbReference type="NCBI Taxonomy" id="3469"/>
    <lineage>
        <taxon>Eukaryota</taxon>
        <taxon>Viridiplantae</taxon>
        <taxon>Streptophyta</taxon>
        <taxon>Embryophyta</taxon>
        <taxon>Tracheophyta</taxon>
        <taxon>Spermatophyta</taxon>
        <taxon>Magnoliopsida</taxon>
        <taxon>Ranunculales</taxon>
        <taxon>Papaveraceae</taxon>
        <taxon>Papaveroideae</taxon>
        <taxon>Papaver</taxon>
    </lineage>
</organism>
<gene>
    <name evidence="1" type="ORF">C5167_006259</name>
</gene>
<evidence type="ECO:0000313" key="1">
    <source>
        <dbReference type="EMBL" id="RZC58956.1"/>
    </source>
</evidence>
<dbReference type="EMBL" id="CM010718">
    <property type="protein sequence ID" value="RZC58956.1"/>
    <property type="molecule type" value="Genomic_DNA"/>
</dbReference>
<dbReference type="Proteomes" id="UP000316621">
    <property type="component" value="Chromosome 4"/>
</dbReference>
<dbReference type="AlphaFoldDB" id="A0A4Y7JEK2"/>
<dbReference type="Gramene" id="RZC58956">
    <property type="protein sequence ID" value="RZC58956"/>
    <property type="gene ID" value="C5167_006259"/>
</dbReference>
<protein>
    <submittedName>
        <fullName evidence="1">Uncharacterized protein</fullName>
    </submittedName>
</protein>
<accession>A0A4Y7JEK2</accession>
<reference evidence="1 2" key="1">
    <citation type="journal article" date="2018" name="Science">
        <title>The opium poppy genome and morphinan production.</title>
        <authorList>
            <person name="Guo L."/>
            <person name="Winzer T."/>
            <person name="Yang X."/>
            <person name="Li Y."/>
            <person name="Ning Z."/>
            <person name="He Z."/>
            <person name="Teodor R."/>
            <person name="Lu Y."/>
            <person name="Bowser T.A."/>
            <person name="Graham I.A."/>
            <person name="Ye K."/>
        </authorList>
    </citation>
    <scope>NUCLEOTIDE SEQUENCE [LARGE SCALE GENOMIC DNA]</scope>
    <source>
        <strain evidence="2">cv. HN1</strain>
        <tissue evidence="1">Leaves</tissue>
    </source>
</reference>
<keyword evidence="2" id="KW-1185">Reference proteome</keyword>
<proteinExistence type="predicted"/>
<sequence>MFVYVTWRLNDCSTPPPYDPHGGYPVPPLEMTAQAPLPPHNGYAPLQLIAYSRILQGEVPSLSYTLLCIYRDCQTGAYTEMQRKLCSDGKTLKGDCLGLIVFENPTVHVFT</sequence>
<evidence type="ECO:0000313" key="2">
    <source>
        <dbReference type="Proteomes" id="UP000316621"/>
    </source>
</evidence>
<name>A0A4Y7JEK2_PAPSO</name>